<evidence type="ECO:0000259" key="1">
    <source>
        <dbReference type="PROSITE" id="PS50222"/>
    </source>
</evidence>
<dbReference type="PROSITE" id="PS50222">
    <property type="entry name" value="EF_HAND_2"/>
    <property type="match status" value="2"/>
</dbReference>
<dbReference type="PROSITE" id="PS00018">
    <property type="entry name" value="EF_HAND_1"/>
    <property type="match status" value="2"/>
</dbReference>
<feature type="domain" description="EF-hand" evidence="1">
    <location>
        <begin position="1"/>
        <end position="35"/>
    </location>
</feature>
<accession>A0A8J3W830</accession>
<dbReference type="RefSeq" id="WP_203892924.1">
    <property type="nucleotide sequence ID" value="NZ_BOOH01000039.1"/>
</dbReference>
<dbReference type="GO" id="GO:0005509">
    <property type="term" value="F:calcium ion binding"/>
    <property type="evidence" value="ECO:0007669"/>
    <property type="project" value="InterPro"/>
</dbReference>
<dbReference type="Gene3D" id="1.10.238.10">
    <property type="entry name" value="EF-hand"/>
    <property type="match status" value="1"/>
</dbReference>
<dbReference type="SUPFAM" id="SSF47473">
    <property type="entry name" value="EF-hand"/>
    <property type="match status" value="1"/>
</dbReference>
<dbReference type="Pfam" id="PF13499">
    <property type="entry name" value="EF-hand_7"/>
    <property type="match status" value="1"/>
</dbReference>
<dbReference type="InterPro" id="IPR002048">
    <property type="entry name" value="EF_hand_dom"/>
</dbReference>
<dbReference type="InterPro" id="IPR011992">
    <property type="entry name" value="EF-hand-dom_pair"/>
</dbReference>
<dbReference type="Proteomes" id="UP000616724">
    <property type="component" value="Unassembled WGS sequence"/>
</dbReference>
<proteinExistence type="predicted"/>
<sequence>MANDYALTFKIVDVDDDGLISATELTRLMEVLGQPITPEGAAAAITKMDHDGDGLISLEEFAAYLG</sequence>
<dbReference type="CDD" id="cd00051">
    <property type="entry name" value="EFh"/>
    <property type="match status" value="1"/>
</dbReference>
<dbReference type="EMBL" id="BOOH01000039">
    <property type="protein sequence ID" value="GIH78421.1"/>
    <property type="molecule type" value="Genomic_DNA"/>
</dbReference>
<name>A0A8J3W830_9ACTN</name>
<organism evidence="2 3">
    <name type="scientific">Planobispora longispora</name>
    <dbReference type="NCBI Taxonomy" id="28887"/>
    <lineage>
        <taxon>Bacteria</taxon>
        <taxon>Bacillati</taxon>
        <taxon>Actinomycetota</taxon>
        <taxon>Actinomycetes</taxon>
        <taxon>Streptosporangiales</taxon>
        <taxon>Streptosporangiaceae</taxon>
        <taxon>Planobispora</taxon>
    </lineage>
</organism>
<evidence type="ECO:0000313" key="3">
    <source>
        <dbReference type="Proteomes" id="UP000616724"/>
    </source>
</evidence>
<evidence type="ECO:0000313" key="2">
    <source>
        <dbReference type="EMBL" id="GIH78421.1"/>
    </source>
</evidence>
<protein>
    <recommendedName>
        <fullName evidence="1">EF-hand domain-containing protein</fullName>
    </recommendedName>
</protein>
<dbReference type="InterPro" id="IPR018247">
    <property type="entry name" value="EF_Hand_1_Ca_BS"/>
</dbReference>
<reference evidence="2 3" key="1">
    <citation type="submission" date="2021-01" db="EMBL/GenBank/DDBJ databases">
        <title>Whole genome shotgun sequence of Planobispora longispora NBRC 13918.</title>
        <authorList>
            <person name="Komaki H."/>
            <person name="Tamura T."/>
        </authorList>
    </citation>
    <scope>NUCLEOTIDE SEQUENCE [LARGE SCALE GENOMIC DNA]</scope>
    <source>
        <strain evidence="2 3">NBRC 13918</strain>
    </source>
</reference>
<gene>
    <name evidence="2" type="ORF">Plo01_48500</name>
</gene>
<feature type="domain" description="EF-hand" evidence="1">
    <location>
        <begin position="36"/>
        <end position="66"/>
    </location>
</feature>
<keyword evidence="3" id="KW-1185">Reference proteome</keyword>
<comment type="caution">
    <text evidence="2">The sequence shown here is derived from an EMBL/GenBank/DDBJ whole genome shotgun (WGS) entry which is preliminary data.</text>
</comment>
<dbReference type="AlphaFoldDB" id="A0A8J3W830"/>